<proteinExistence type="predicted"/>
<reference evidence="2" key="1">
    <citation type="journal article" date="2019" name="Int. J. Syst. Evol. Microbiol.">
        <title>The Global Catalogue of Microorganisms (GCM) 10K type strain sequencing project: providing services to taxonomists for standard genome sequencing and annotation.</title>
        <authorList>
            <consortium name="The Broad Institute Genomics Platform"/>
            <consortium name="The Broad Institute Genome Sequencing Center for Infectious Disease"/>
            <person name="Wu L."/>
            <person name="Ma J."/>
        </authorList>
    </citation>
    <scope>NUCLEOTIDE SEQUENCE [LARGE SCALE GENOMIC DNA]</scope>
    <source>
        <strain evidence="2">JCM 10083</strain>
    </source>
</reference>
<name>A0ABW2T8C7_9ACTN</name>
<accession>A0ABW2T8C7</accession>
<dbReference type="RefSeq" id="WP_343970591.1">
    <property type="nucleotide sequence ID" value="NZ_BAAAGK010000087.1"/>
</dbReference>
<sequence length="50" mass="5411">MSAADGTWCRLSPPAGFCTAAGQRFSWEKTRLSRYGETFKSPASEHSATA</sequence>
<keyword evidence="2" id="KW-1185">Reference proteome</keyword>
<gene>
    <name evidence="1" type="ORF">ACFQVD_31450</name>
</gene>
<dbReference type="Proteomes" id="UP001596514">
    <property type="component" value="Unassembled WGS sequence"/>
</dbReference>
<evidence type="ECO:0000313" key="2">
    <source>
        <dbReference type="Proteomes" id="UP001596514"/>
    </source>
</evidence>
<comment type="caution">
    <text evidence="1">The sequence shown here is derived from an EMBL/GenBank/DDBJ whole genome shotgun (WGS) entry which is preliminary data.</text>
</comment>
<protein>
    <submittedName>
        <fullName evidence="1">Uncharacterized protein</fullName>
    </submittedName>
</protein>
<dbReference type="EMBL" id="JBHTEE010000001">
    <property type="protein sequence ID" value="MFC7604634.1"/>
    <property type="molecule type" value="Genomic_DNA"/>
</dbReference>
<organism evidence="1 2">
    <name type="scientific">Streptosporangium amethystogenes subsp. fukuiense</name>
    <dbReference type="NCBI Taxonomy" id="698418"/>
    <lineage>
        <taxon>Bacteria</taxon>
        <taxon>Bacillati</taxon>
        <taxon>Actinomycetota</taxon>
        <taxon>Actinomycetes</taxon>
        <taxon>Streptosporangiales</taxon>
        <taxon>Streptosporangiaceae</taxon>
        <taxon>Streptosporangium</taxon>
    </lineage>
</organism>
<evidence type="ECO:0000313" key="1">
    <source>
        <dbReference type="EMBL" id="MFC7604634.1"/>
    </source>
</evidence>